<reference evidence="2" key="2">
    <citation type="journal article" date="2008" name="Nucleic Acids Res.">
        <title>The rice annotation project database (RAP-DB): 2008 update.</title>
        <authorList>
            <consortium name="The rice annotation project (RAP)"/>
        </authorList>
    </citation>
    <scope>GENOME REANNOTATION</scope>
    <source>
        <strain evidence="2">cv. Nipponbare</strain>
    </source>
</reference>
<name>Q656L3_ORYSJ</name>
<dbReference type="EMBL" id="AP003521">
    <property type="protein sequence ID" value="BAD45254.1"/>
    <property type="molecule type" value="Genomic_DNA"/>
</dbReference>
<organism evidence="1 2">
    <name type="scientific">Oryza sativa subsp. japonica</name>
    <name type="common">Rice</name>
    <dbReference type="NCBI Taxonomy" id="39947"/>
    <lineage>
        <taxon>Eukaryota</taxon>
        <taxon>Viridiplantae</taxon>
        <taxon>Streptophyta</taxon>
        <taxon>Embryophyta</taxon>
        <taxon>Tracheophyta</taxon>
        <taxon>Spermatophyta</taxon>
        <taxon>Magnoliopsida</taxon>
        <taxon>Liliopsida</taxon>
        <taxon>Poales</taxon>
        <taxon>Poaceae</taxon>
        <taxon>BOP clade</taxon>
        <taxon>Oryzoideae</taxon>
        <taxon>Oryzeae</taxon>
        <taxon>Oryzinae</taxon>
        <taxon>Oryza</taxon>
        <taxon>Oryza sativa</taxon>
    </lineage>
</organism>
<protein>
    <submittedName>
        <fullName evidence="1">Uncharacterized protein</fullName>
    </submittedName>
</protein>
<dbReference type="AlphaFoldDB" id="Q656L3"/>
<evidence type="ECO:0000313" key="1">
    <source>
        <dbReference type="EMBL" id="BAD45254.1"/>
    </source>
</evidence>
<sequence length="88" mass="9871">MAGPCPCRHGTPAAHGPFGAKFEIFWNFFEIFMNFLASQRLFSNLNGQIAVSVPRGAFPFDRRPPTWRFRPDGPPAKRAVPCRAVPLQ</sequence>
<proteinExistence type="predicted"/>
<accession>Q656L3</accession>
<gene>
    <name evidence="1" type="primary">P0025G03.19</name>
</gene>
<evidence type="ECO:0000313" key="2">
    <source>
        <dbReference type="Proteomes" id="UP000000763"/>
    </source>
</evidence>
<dbReference type="Proteomes" id="UP000000763">
    <property type="component" value="Chromosome 6"/>
</dbReference>
<reference evidence="2" key="1">
    <citation type="journal article" date="2005" name="Nature">
        <title>The map-based sequence of the rice genome.</title>
        <authorList>
            <consortium name="International rice genome sequencing project (IRGSP)"/>
            <person name="Matsumoto T."/>
            <person name="Wu J."/>
            <person name="Kanamori H."/>
            <person name="Katayose Y."/>
            <person name="Fujisawa M."/>
            <person name="Namiki N."/>
            <person name="Mizuno H."/>
            <person name="Yamamoto K."/>
            <person name="Antonio B.A."/>
            <person name="Baba T."/>
            <person name="Sakata K."/>
            <person name="Nagamura Y."/>
            <person name="Aoki H."/>
            <person name="Arikawa K."/>
            <person name="Arita K."/>
            <person name="Bito T."/>
            <person name="Chiden Y."/>
            <person name="Fujitsuka N."/>
            <person name="Fukunaka R."/>
            <person name="Hamada M."/>
            <person name="Harada C."/>
            <person name="Hayashi A."/>
            <person name="Hijishita S."/>
            <person name="Honda M."/>
            <person name="Hosokawa S."/>
            <person name="Ichikawa Y."/>
            <person name="Idonuma A."/>
            <person name="Iijima M."/>
            <person name="Ikeda M."/>
            <person name="Ikeno M."/>
            <person name="Ito K."/>
            <person name="Ito S."/>
            <person name="Ito T."/>
            <person name="Ito Y."/>
            <person name="Ito Y."/>
            <person name="Iwabuchi A."/>
            <person name="Kamiya K."/>
            <person name="Karasawa W."/>
            <person name="Kurita K."/>
            <person name="Katagiri S."/>
            <person name="Kikuta A."/>
            <person name="Kobayashi H."/>
            <person name="Kobayashi N."/>
            <person name="Machita K."/>
            <person name="Maehara T."/>
            <person name="Masukawa M."/>
            <person name="Mizubayashi T."/>
            <person name="Mukai Y."/>
            <person name="Nagasaki H."/>
            <person name="Nagata Y."/>
            <person name="Naito S."/>
            <person name="Nakashima M."/>
            <person name="Nakama Y."/>
            <person name="Nakamichi Y."/>
            <person name="Nakamura M."/>
            <person name="Meguro A."/>
            <person name="Negishi M."/>
            <person name="Ohta I."/>
            <person name="Ohta T."/>
            <person name="Okamoto M."/>
            <person name="Ono N."/>
            <person name="Saji S."/>
            <person name="Sakaguchi M."/>
            <person name="Sakai K."/>
            <person name="Shibata M."/>
            <person name="Shimokawa T."/>
            <person name="Song J."/>
            <person name="Takazaki Y."/>
            <person name="Terasawa K."/>
            <person name="Tsugane M."/>
            <person name="Tsuji K."/>
            <person name="Ueda S."/>
            <person name="Waki K."/>
            <person name="Yamagata H."/>
            <person name="Yamamoto M."/>
            <person name="Yamamoto S."/>
            <person name="Yamane H."/>
            <person name="Yoshiki S."/>
            <person name="Yoshihara R."/>
            <person name="Yukawa K."/>
            <person name="Zhong H."/>
            <person name="Yano M."/>
            <person name="Yuan Q."/>
            <person name="Ouyang S."/>
            <person name="Liu J."/>
            <person name="Jones K.M."/>
            <person name="Gansberger K."/>
            <person name="Moffat K."/>
            <person name="Hill J."/>
            <person name="Bera J."/>
            <person name="Fadrosh D."/>
            <person name="Jin S."/>
            <person name="Johri S."/>
            <person name="Kim M."/>
            <person name="Overton L."/>
            <person name="Reardon M."/>
            <person name="Tsitrin T."/>
            <person name="Vuong H."/>
            <person name="Weaver B."/>
            <person name="Ciecko A."/>
            <person name="Tallon L."/>
            <person name="Jackson J."/>
            <person name="Pai G."/>
            <person name="Aken S.V."/>
            <person name="Utterback T."/>
            <person name="Reidmuller S."/>
            <person name="Feldblyum T."/>
            <person name="Hsiao J."/>
            <person name="Zismann V."/>
            <person name="Iobst S."/>
            <person name="de Vazeille A.R."/>
            <person name="Buell C.R."/>
            <person name="Ying K."/>
            <person name="Li Y."/>
            <person name="Lu T."/>
            <person name="Huang Y."/>
            <person name="Zhao Q."/>
            <person name="Feng Q."/>
            <person name="Zhang L."/>
            <person name="Zhu J."/>
            <person name="Weng Q."/>
            <person name="Mu J."/>
            <person name="Lu Y."/>
            <person name="Fan D."/>
            <person name="Liu Y."/>
            <person name="Guan J."/>
            <person name="Zhang Y."/>
            <person name="Yu S."/>
            <person name="Liu X."/>
            <person name="Zhang Y."/>
            <person name="Hong G."/>
            <person name="Han B."/>
            <person name="Choisne N."/>
            <person name="Demange N."/>
            <person name="Orjeda G."/>
            <person name="Samain S."/>
            <person name="Cattolico L."/>
            <person name="Pelletier E."/>
            <person name="Couloux A."/>
            <person name="Segurens B."/>
            <person name="Wincker P."/>
            <person name="D'Hont A."/>
            <person name="Scarpelli C."/>
            <person name="Weissenbach J."/>
            <person name="Salanoubat M."/>
            <person name="Quetier F."/>
            <person name="Yu Y."/>
            <person name="Kim H.R."/>
            <person name="Rambo T."/>
            <person name="Currie J."/>
            <person name="Collura K."/>
            <person name="Luo M."/>
            <person name="Yang T."/>
            <person name="Ammiraju J.S.S."/>
            <person name="Engler F."/>
            <person name="Soderlund C."/>
            <person name="Wing R.A."/>
            <person name="Palmer L.E."/>
            <person name="de la Bastide M."/>
            <person name="Spiegel L."/>
            <person name="Nascimento L."/>
            <person name="Zutavern T."/>
            <person name="O'Shaughnessy A."/>
            <person name="Dike S."/>
            <person name="Dedhia N."/>
            <person name="Preston R."/>
            <person name="Balija V."/>
            <person name="McCombie W.R."/>
            <person name="Chow T."/>
            <person name="Chen H."/>
            <person name="Chung M."/>
            <person name="Chen C."/>
            <person name="Shaw J."/>
            <person name="Wu H."/>
            <person name="Hsiao K."/>
            <person name="Chao Y."/>
            <person name="Chu M."/>
            <person name="Cheng C."/>
            <person name="Hour A."/>
            <person name="Lee P."/>
            <person name="Lin S."/>
            <person name="Lin Y."/>
            <person name="Liou J."/>
            <person name="Liu S."/>
            <person name="Hsing Y."/>
            <person name="Raghuvanshi S."/>
            <person name="Mohanty A."/>
            <person name="Bharti A.K."/>
            <person name="Gaur A."/>
            <person name="Gupta V."/>
            <person name="Kumar D."/>
            <person name="Ravi V."/>
            <person name="Vij S."/>
            <person name="Kapur A."/>
            <person name="Khurana P."/>
            <person name="Khurana P."/>
            <person name="Khurana J.P."/>
            <person name="Tyagi A.K."/>
            <person name="Gaikwad K."/>
            <person name="Singh A."/>
            <person name="Dalal V."/>
            <person name="Srivastava S."/>
            <person name="Dixit A."/>
            <person name="Pal A.K."/>
            <person name="Ghazi I.A."/>
            <person name="Yadav M."/>
            <person name="Pandit A."/>
            <person name="Bhargava A."/>
            <person name="Sureshbabu K."/>
            <person name="Batra K."/>
            <person name="Sharma T.R."/>
            <person name="Mohapatra T."/>
            <person name="Singh N.K."/>
            <person name="Messing J."/>
            <person name="Nelson A.B."/>
            <person name="Fuks G."/>
            <person name="Kavchok S."/>
            <person name="Keizer G."/>
            <person name="Linton E."/>
            <person name="Llaca V."/>
            <person name="Song R."/>
            <person name="Tanyolac B."/>
            <person name="Young S."/>
            <person name="Ho-Il K."/>
            <person name="Hahn J.H."/>
            <person name="Sangsakoo G."/>
            <person name="Vanavichit A."/>
            <person name="de Mattos Luiz.A.T."/>
            <person name="Zimmer P.D."/>
            <person name="Malone G."/>
            <person name="Dellagostin O."/>
            <person name="de Oliveira A.C."/>
            <person name="Bevan M."/>
            <person name="Bancroft I."/>
            <person name="Minx P."/>
            <person name="Cordum H."/>
            <person name="Wilson R."/>
            <person name="Cheng Z."/>
            <person name="Jin W."/>
            <person name="Jiang J."/>
            <person name="Leong S.A."/>
            <person name="Iwama H."/>
            <person name="Gojobori T."/>
            <person name="Itoh T."/>
            <person name="Niimura Y."/>
            <person name="Fujii Y."/>
            <person name="Habara T."/>
            <person name="Sakai H."/>
            <person name="Sato Y."/>
            <person name="Wilson G."/>
            <person name="Kumar K."/>
            <person name="McCouch S."/>
            <person name="Juretic N."/>
            <person name="Hoen D."/>
            <person name="Wright S."/>
            <person name="Bruskiewich R."/>
            <person name="Bureau T."/>
            <person name="Miyao A."/>
            <person name="Hirochika H."/>
            <person name="Nishikawa T."/>
            <person name="Kadowaki K."/>
            <person name="Sugiura M."/>
            <person name="Burr B."/>
            <person name="Sasaki T."/>
        </authorList>
    </citation>
    <scope>NUCLEOTIDE SEQUENCE [LARGE SCALE GENOMIC DNA]</scope>
    <source>
        <strain evidence="2">cv. Nipponbare</strain>
    </source>
</reference>